<sequence length="143" mass="16519">MKKINQKIVIGLIAMLCVSLFTSCKKELDVQQNFPFEVKVLPVPKSIGKTDTVEIRCELRSPYQYDENRYFIRYFQYEGKGSLRTSPQGEVLLVNDVYPLASKGAFRLYYTSASEANQSFSVWISDSFGNEQKLDFEFNVKKE</sequence>
<proteinExistence type="predicted"/>
<comment type="caution">
    <text evidence="1">The sequence shown here is derived from an EMBL/GenBank/DDBJ whole genome shotgun (WGS) entry which is preliminary data.</text>
</comment>
<dbReference type="InterPro" id="IPR024355">
    <property type="entry name" value="TraQ_bacteroidetes"/>
</dbReference>
<gene>
    <name evidence="1" type="ORF">SAMN05444420_1351</name>
</gene>
<dbReference type="PROSITE" id="PS51257">
    <property type="entry name" value="PROKAR_LIPOPROTEIN"/>
    <property type="match status" value="1"/>
</dbReference>
<name>A0A1H3A9P8_9FLAO</name>
<dbReference type="GeneID" id="85018432"/>
<dbReference type="InterPro" id="IPR038707">
    <property type="entry name" value="TraQ_sf"/>
</dbReference>
<dbReference type="Proteomes" id="UP000182771">
    <property type="component" value="Unassembled WGS sequence"/>
</dbReference>
<dbReference type="OrthoDB" id="669114at2"/>
<organism evidence="1 2">
    <name type="scientific">Capnocytophaga granulosa</name>
    <dbReference type="NCBI Taxonomy" id="45242"/>
    <lineage>
        <taxon>Bacteria</taxon>
        <taxon>Pseudomonadati</taxon>
        <taxon>Bacteroidota</taxon>
        <taxon>Flavobacteriia</taxon>
        <taxon>Flavobacteriales</taxon>
        <taxon>Flavobacteriaceae</taxon>
        <taxon>Capnocytophaga</taxon>
    </lineage>
</organism>
<evidence type="ECO:0000313" key="2">
    <source>
        <dbReference type="Proteomes" id="UP000182771"/>
    </source>
</evidence>
<dbReference type="Pfam" id="PF12988">
    <property type="entry name" value="TraQ_transposon"/>
    <property type="match status" value="1"/>
</dbReference>
<accession>A0A1H3A9P8</accession>
<dbReference type="AlphaFoldDB" id="A0A1H3A9P8"/>
<keyword evidence="2" id="KW-1185">Reference proteome</keyword>
<dbReference type="Gene3D" id="2.60.40.2410">
    <property type="entry name" value="Uncharacterised protein PF12988, DUF3872"/>
    <property type="match status" value="1"/>
</dbReference>
<dbReference type="EMBL" id="FNND01000035">
    <property type="protein sequence ID" value="SDX26285.1"/>
    <property type="molecule type" value="Genomic_DNA"/>
</dbReference>
<evidence type="ECO:0000313" key="1">
    <source>
        <dbReference type="EMBL" id="SDX26285.1"/>
    </source>
</evidence>
<protein>
    <recommendedName>
        <fullName evidence="3">DUF3872 domain-containing protein</fullName>
    </recommendedName>
</protein>
<evidence type="ECO:0008006" key="3">
    <source>
        <dbReference type="Google" id="ProtNLM"/>
    </source>
</evidence>
<reference evidence="1 2" key="1">
    <citation type="submission" date="2016-10" db="EMBL/GenBank/DDBJ databases">
        <authorList>
            <person name="Varghese N."/>
            <person name="Submissions S."/>
        </authorList>
    </citation>
    <scope>NUCLEOTIDE SEQUENCE [LARGE SCALE GENOMIC DNA]</scope>
    <source>
        <strain evidence="1 2">DSM 11449</strain>
    </source>
</reference>
<dbReference type="RefSeq" id="WP_016421167.1">
    <property type="nucleotide sequence ID" value="NZ_FNND01000035.1"/>
</dbReference>